<name>A0A8J7MFU5_9BACT</name>
<proteinExistence type="predicted"/>
<protein>
    <submittedName>
        <fullName evidence="1">Uncharacterized protein</fullName>
    </submittedName>
</protein>
<reference evidence="1" key="1">
    <citation type="submission" date="2021-01" db="EMBL/GenBank/DDBJ databases">
        <title>Modified the classification status of verrucomicrobia.</title>
        <authorList>
            <person name="Feng X."/>
        </authorList>
    </citation>
    <scope>NUCLEOTIDE SEQUENCE</scope>
    <source>
        <strain evidence="1">_KCTC 22039</strain>
    </source>
</reference>
<organism evidence="1 2">
    <name type="scientific">Persicirhabdus sediminis</name>
    <dbReference type="NCBI Taxonomy" id="454144"/>
    <lineage>
        <taxon>Bacteria</taxon>
        <taxon>Pseudomonadati</taxon>
        <taxon>Verrucomicrobiota</taxon>
        <taxon>Verrucomicrobiia</taxon>
        <taxon>Verrucomicrobiales</taxon>
        <taxon>Verrucomicrobiaceae</taxon>
        <taxon>Persicirhabdus</taxon>
    </lineage>
</organism>
<dbReference type="Proteomes" id="UP000624703">
    <property type="component" value="Unassembled WGS sequence"/>
</dbReference>
<evidence type="ECO:0000313" key="1">
    <source>
        <dbReference type="EMBL" id="MBK1791029.1"/>
    </source>
</evidence>
<dbReference type="AlphaFoldDB" id="A0A8J7MFU5"/>
<comment type="caution">
    <text evidence="1">The sequence shown here is derived from an EMBL/GenBank/DDBJ whole genome shotgun (WGS) entry which is preliminary data.</text>
</comment>
<accession>A0A8J7MFU5</accession>
<sequence>MNARLLSFLFFLIALTSVRGGEHVILCGGPALRQWEDLRVKRDQHDRWWGNFVRASTLRMTEINKAYGDSAKIIWIVYKPGYTTRGREDGKPYTSWINDLAVKYGAQLVWVSGGGEAISAINRRPSKSVVSFDFFGHSNKYCWVLDYSNQIMGASKAWIHQNDLKKISRRVFAKNAHCQSWGCHTAESMSAYWKRALGMPLIGAEGKTDYTVVGQGRLPTVSGRWSD</sequence>
<evidence type="ECO:0000313" key="2">
    <source>
        <dbReference type="Proteomes" id="UP000624703"/>
    </source>
</evidence>
<dbReference type="RefSeq" id="WP_200311047.1">
    <property type="nucleotide sequence ID" value="NZ_JAENIM010000039.1"/>
</dbReference>
<keyword evidence="2" id="KW-1185">Reference proteome</keyword>
<gene>
    <name evidence="1" type="ORF">JIN82_07675</name>
</gene>
<dbReference type="EMBL" id="JAENIM010000039">
    <property type="protein sequence ID" value="MBK1791029.1"/>
    <property type="molecule type" value="Genomic_DNA"/>
</dbReference>